<dbReference type="Proteomes" id="UP000509704">
    <property type="component" value="Chromosome 7"/>
</dbReference>
<dbReference type="GO" id="GO:0004067">
    <property type="term" value="F:asparaginase activity"/>
    <property type="evidence" value="ECO:0007669"/>
    <property type="project" value="UniProtKB-UniRule"/>
</dbReference>
<dbReference type="AlphaFoldDB" id="A0A7H9B6N4"/>
<name>A0A7H9B6N4_ZYGMR</name>
<evidence type="ECO:0000313" key="3">
    <source>
        <dbReference type="Proteomes" id="UP000509704"/>
    </source>
</evidence>
<dbReference type="OrthoDB" id="4070114at2759"/>
<dbReference type="EMBL" id="CP058610">
    <property type="protein sequence ID" value="QLG74163.1"/>
    <property type="molecule type" value="Genomic_DNA"/>
</dbReference>
<proteinExistence type="predicted"/>
<dbReference type="KEGG" id="zmk:HG535_0G00480"/>
<keyword evidence="3" id="KW-1185">Reference proteome</keyword>
<evidence type="ECO:0008006" key="4">
    <source>
        <dbReference type="Google" id="ProtNLM"/>
    </source>
</evidence>
<organism evidence="2 3">
    <name type="scientific">Zygotorulaspora mrakii</name>
    <name type="common">Zygosaccharomyces mrakii</name>
    <dbReference type="NCBI Taxonomy" id="42260"/>
    <lineage>
        <taxon>Eukaryota</taxon>
        <taxon>Fungi</taxon>
        <taxon>Dikarya</taxon>
        <taxon>Ascomycota</taxon>
        <taxon>Saccharomycotina</taxon>
        <taxon>Saccharomycetes</taxon>
        <taxon>Saccharomycetales</taxon>
        <taxon>Saccharomycetaceae</taxon>
        <taxon>Zygotorulaspora</taxon>
    </lineage>
</organism>
<dbReference type="PROSITE" id="PS51732">
    <property type="entry name" value="ASN_GLN_ASE_3"/>
    <property type="match status" value="1"/>
</dbReference>
<dbReference type="InterPro" id="IPR006034">
    <property type="entry name" value="Asparaginase/glutaminase-like"/>
</dbReference>
<feature type="signal peptide" evidence="1">
    <location>
        <begin position="1"/>
        <end position="18"/>
    </location>
</feature>
<accession>A0A7H9B6N4</accession>
<gene>
    <name evidence="2" type="ORF">HG535_0G00480</name>
</gene>
<evidence type="ECO:0000256" key="1">
    <source>
        <dbReference type="SAM" id="SignalP"/>
    </source>
</evidence>
<dbReference type="SUPFAM" id="SSF53774">
    <property type="entry name" value="Glutaminase/Asparaginase"/>
    <property type="match status" value="1"/>
</dbReference>
<dbReference type="RefSeq" id="XP_037145888.1">
    <property type="nucleotide sequence ID" value="XM_037289993.1"/>
</dbReference>
<protein>
    <recommendedName>
        <fullName evidence="4">Asparaginase</fullName>
    </recommendedName>
</protein>
<sequence>MKFSSVFGVLTACATVLAGPIYKRDLPSLFSTAANSTGGVLWNSSNLSNHSNNSNGTVPGGVEPKLQVFITGGYYDIYSNQSEFESVDFVTVSNTTSSLNLTELYQLGSLVNQSLESDEYYGVVIVSSAASIESLTFFSSVVFDTDKTVVISEDVITGLWVATDPDSATRGPISIGYETGLIYSGVAATPIGITTVEGPVWFLDASKPYLVSDDSSIRSEYSNFTTVQSNLTSSPVVPVIYDGDFSPDLISSLSSSLDGLVVVVTSVAANSSTSSLSSDTLPVVYAQSSSGLGYVLDDEIPETAISAGYLTPTQAQLLLSIAIVNGVTNPDDIYDVFP</sequence>
<evidence type="ECO:0000313" key="2">
    <source>
        <dbReference type="EMBL" id="QLG74163.1"/>
    </source>
</evidence>
<dbReference type="InterPro" id="IPR036152">
    <property type="entry name" value="Asp/glu_Ase-like_sf"/>
</dbReference>
<feature type="chain" id="PRO_5028867675" description="Asparaginase" evidence="1">
    <location>
        <begin position="19"/>
        <end position="338"/>
    </location>
</feature>
<reference evidence="2 3" key="1">
    <citation type="submission" date="2020-07" db="EMBL/GenBank/DDBJ databases">
        <title>The yeast mating-type switching endonuclease HO is a domesticated member of an unorthodox homing genetic element family.</title>
        <authorList>
            <person name="Coughlan A.Y."/>
            <person name="Lombardi L."/>
            <person name="Braun-Galleani S."/>
            <person name="Martos A.R."/>
            <person name="Galeote V."/>
            <person name="Bigey F."/>
            <person name="Dequin S."/>
            <person name="Byrne K.P."/>
            <person name="Wolfe K.H."/>
        </authorList>
    </citation>
    <scope>NUCLEOTIDE SEQUENCE [LARGE SCALE GENOMIC DNA]</scope>
    <source>
        <strain evidence="2 3">NRRL Y-6702</strain>
    </source>
</reference>
<keyword evidence="1" id="KW-0732">Signal</keyword>
<dbReference type="GeneID" id="59237946"/>